<sequence>MTLQKANEKRIENFLAKQIRRNGKILSMREFMDSLIAEGYSPRAKAEQKIEQPSSRQTFRWNNEQQREHQIKRALGGTVLKHSMVSSDGSFYDIEKIAYDYVIEKMGEVNVKPETMCFAVFNSPTSLRGGQRERCVAVYSRAVATEEQRVRSMLSSDFTHYDLVWFGEATSQKEALELAEG</sequence>
<dbReference type="PATRIC" id="fig|1261127.3.peg.5734"/>
<name>A0A0F6U0R6_CITAM</name>
<dbReference type="AlphaFoldDB" id="A0A0F6U0R6"/>
<evidence type="ECO:0000313" key="2">
    <source>
        <dbReference type="Proteomes" id="UP000034085"/>
    </source>
</evidence>
<geneLocation type="plasmid" evidence="1">
    <name>unnamed</name>
</geneLocation>
<dbReference type="HOGENOM" id="CLU_1466091_0_0_6"/>
<organism evidence="1 2">
    <name type="scientific">Citrobacter amalonaticus Y19</name>
    <dbReference type="NCBI Taxonomy" id="1261127"/>
    <lineage>
        <taxon>Bacteria</taxon>
        <taxon>Pseudomonadati</taxon>
        <taxon>Pseudomonadota</taxon>
        <taxon>Gammaproteobacteria</taxon>
        <taxon>Enterobacterales</taxon>
        <taxon>Enterobacteriaceae</taxon>
        <taxon>Citrobacter</taxon>
    </lineage>
</organism>
<dbReference type="OrthoDB" id="6625831at2"/>
<accession>A0A0F6U0R6</accession>
<reference evidence="1 2" key="1">
    <citation type="submission" date="2015-03" db="EMBL/GenBank/DDBJ databases">
        <title>Complete genome sequence of Citrobacter amalonaticus Y19.</title>
        <authorList>
            <person name="Park S."/>
        </authorList>
    </citation>
    <scope>NUCLEOTIDE SEQUENCE [LARGE SCALE GENOMIC DNA]</scope>
    <source>
        <strain evidence="1 2">Y19</strain>
        <plasmid evidence="2">Plasmid</plasmid>
    </source>
</reference>
<dbReference type="RefSeq" id="WP_046499397.1">
    <property type="nucleotide sequence ID" value="NZ_CP011133.1"/>
</dbReference>
<keyword evidence="1" id="KW-0614">Plasmid</keyword>
<dbReference type="KEGG" id="cama:F384_27605"/>
<evidence type="ECO:0000313" key="1">
    <source>
        <dbReference type="EMBL" id="AKE62304.1"/>
    </source>
</evidence>
<proteinExistence type="predicted"/>
<dbReference type="Proteomes" id="UP000034085">
    <property type="component" value="Plasmid"/>
</dbReference>
<protein>
    <submittedName>
        <fullName evidence="1">Uncharacterized protein</fullName>
    </submittedName>
</protein>
<gene>
    <name evidence="1" type="ORF">F384_27605</name>
</gene>
<dbReference type="EMBL" id="CP011133">
    <property type="protein sequence ID" value="AKE62304.1"/>
    <property type="molecule type" value="Genomic_DNA"/>
</dbReference>